<keyword evidence="2" id="KW-1185">Reference proteome</keyword>
<proteinExistence type="predicted"/>
<dbReference type="EMBL" id="CP059572">
    <property type="protein sequence ID" value="QXJ25807.1"/>
    <property type="molecule type" value="Genomic_DNA"/>
</dbReference>
<gene>
    <name evidence="1" type="ORF">AGRA3207_007360</name>
</gene>
<accession>A0ABX8R783</accession>
<reference evidence="1" key="1">
    <citation type="submission" date="2020-07" db="EMBL/GenBank/DDBJ databases">
        <authorList>
            <person name="Tarantini F.S."/>
            <person name="Hong K.W."/>
            <person name="Chan K.G."/>
        </authorList>
    </citation>
    <scope>NUCLEOTIDE SEQUENCE</scope>
    <source>
        <strain evidence="1">32-07</strain>
    </source>
</reference>
<organism evidence="1 2">
    <name type="scientific">Actinomadura graeca</name>
    <dbReference type="NCBI Taxonomy" id="2750812"/>
    <lineage>
        <taxon>Bacteria</taxon>
        <taxon>Bacillati</taxon>
        <taxon>Actinomycetota</taxon>
        <taxon>Actinomycetes</taxon>
        <taxon>Streptosporangiales</taxon>
        <taxon>Thermomonosporaceae</taxon>
        <taxon>Actinomadura</taxon>
    </lineage>
</organism>
<name>A0ABX8R783_9ACTN</name>
<protein>
    <submittedName>
        <fullName evidence="1">Uncharacterized protein</fullName>
    </submittedName>
</protein>
<sequence length="177" mass="19798">MENEFMPKELLAATARMVTETVSYLQEVLAYGRSPSEWEWPRMMLYRATDAQDTLGMLVGLYAAHVQRAGHSPDDIARYLQTYQQRPRTQVPQQEDFDYLDGLTDRPARDGASGRYMLGKIAREGCGADNAPQQWTLACIHALGALSGEGEDELESLPPGIGDKARQLYSAMARERV</sequence>
<dbReference type="RefSeq" id="WP_231332002.1">
    <property type="nucleotide sequence ID" value="NZ_CP059572.1"/>
</dbReference>
<evidence type="ECO:0000313" key="1">
    <source>
        <dbReference type="EMBL" id="QXJ25807.1"/>
    </source>
</evidence>
<dbReference type="Proteomes" id="UP001049518">
    <property type="component" value="Chromosome"/>
</dbReference>
<evidence type="ECO:0000313" key="2">
    <source>
        <dbReference type="Proteomes" id="UP001049518"/>
    </source>
</evidence>